<evidence type="ECO:0000256" key="1">
    <source>
        <dbReference type="SAM" id="Phobius"/>
    </source>
</evidence>
<sequence length="238" mass="26601">MQRWKHRWHALVHLEQSFRPRGTFLVLGTLAAIGLGYLAAQPQLWKLQSNVEVLQIEAGLQKERIRGLNESHGALEIELQAERQAQHETIEAMTALRKEAAMLKTELSFYQNVMAPERSVDGVLIEKVALESSAAPGHYRFQVLLTQQKKRKTFAKGSVSIRIIGSLKGKTKTLKFEDYGVDASKLAFAFRYFQELDGSVTLPEGFTPEKLEVSVKVRGKGKSKSTQSSFDVATLLGS</sequence>
<protein>
    <submittedName>
        <fullName evidence="2">Uncharacterized protein</fullName>
    </submittedName>
</protein>
<dbReference type="Pfam" id="PF20567">
    <property type="entry name" value="DUF6776"/>
    <property type="match status" value="1"/>
</dbReference>
<proteinExistence type="predicted"/>
<dbReference type="RefSeq" id="WP_136863574.1">
    <property type="nucleotide sequence ID" value="NZ_SWCJ01000007.1"/>
</dbReference>
<dbReference type="AlphaFoldDB" id="A0A4U1BMM2"/>
<comment type="caution">
    <text evidence="2">The sequence shown here is derived from an EMBL/GenBank/DDBJ whole genome shotgun (WGS) entry which is preliminary data.</text>
</comment>
<dbReference type="EMBL" id="SWCJ01000007">
    <property type="protein sequence ID" value="TKB54774.1"/>
    <property type="molecule type" value="Genomic_DNA"/>
</dbReference>
<organism evidence="2 3">
    <name type="scientific">Ferrimonas aestuarii</name>
    <dbReference type="NCBI Taxonomy" id="2569539"/>
    <lineage>
        <taxon>Bacteria</taxon>
        <taxon>Pseudomonadati</taxon>
        <taxon>Pseudomonadota</taxon>
        <taxon>Gammaproteobacteria</taxon>
        <taxon>Alteromonadales</taxon>
        <taxon>Ferrimonadaceae</taxon>
        <taxon>Ferrimonas</taxon>
    </lineage>
</organism>
<reference evidence="2 3" key="1">
    <citation type="submission" date="2019-04" db="EMBL/GenBank/DDBJ databases">
        <authorList>
            <person name="Hwang J.C."/>
        </authorList>
    </citation>
    <scope>NUCLEOTIDE SEQUENCE [LARGE SCALE GENOMIC DNA]</scope>
    <source>
        <strain evidence="2 3">IMCC35002</strain>
    </source>
</reference>
<dbReference type="Proteomes" id="UP000305675">
    <property type="component" value="Unassembled WGS sequence"/>
</dbReference>
<dbReference type="InterPro" id="IPR046703">
    <property type="entry name" value="DUF6776"/>
</dbReference>
<keyword evidence="3" id="KW-1185">Reference proteome</keyword>
<keyword evidence="1" id="KW-1133">Transmembrane helix</keyword>
<evidence type="ECO:0000313" key="2">
    <source>
        <dbReference type="EMBL" id="TKB54774.1"/>
    </source>
</evidence>
<name>A0A4U1BMM2_9GAMM</name>
<keyword evidence="1" id="KW-0472">Membrane</keyword>
<keyword evidence="1" id="KW-0812">Transmembrane</keyword>
<accession>A0A4U1BMM2</accession>
<gene>
    <name evidence="2" type="ORF">FCL42_11540</name>
</gene>
<evidence type="ECO:0000313" key="3">
    <source>
        <dbReference type="Proteomes" id="UP000305675"/>
    </source>
</evidence>
<dbReference type="OrthoDB" id="7056878at2"/>
<feature type="transmembrane region" description="Helical" evidence="1">
    <location>
        <begin position="21"/>
        <end position="40"/>
    </location>
</feature>